<feature type="transmembrane region" description="Helical" evidence="2">
    <location>
        <begin position="301"/>
        <end position="327"/>
    </location>
</feature>
<feature type="compositionally biased region" description="Basic and acidic residues" evidence="1">
    <location>
        <begin position="1"/>
        <end position="10"/>
    </location>
</feature>
<reference evidence="3 4" key="1">
    <citation type="submission" date="2018-09" db="EMBL/GenBank/DDBJ databases">
        <title>A high-quality reference genome of wild soybean provides a powerful tool to mine soybean genomes.</title>
        <authorList>
            <person name="Xie M."/>
            <person name="Chung C.Y.L."/>
            <person name="Li M.-W."/>
            <person name="Wong F.-L."/>
            <person name="Chan T.-F."/>
            <person name="Lam H.-M."/>
        </authorList>
    </citation>
    <scope>NUCLEOTIDE SEQUENCE [LARGE SCALE GENOMIC DNA]</scope>
    <source>
        <strain evidence="4">cv. W05</strain>
        <tissue evidence="3">Hypocotyl of etiolated seedlings</tissue>
    </source>
</reference>
<evidence type="ECO:0000313" key="3">
    <source>
        <dbReference type="EMBL" id="RZB93671.1"/>
    </source>
</evidence>
<gene>
    <name evidence="3" type="ORF">D0Y65_025156</name>
</gene>
<keyword evidence="4" id="KW-1185">Reference proteome</keyword>
<organism evidence="3 4">
    <name type="scientific">Glycine soja</name>
    <name type="common">Wild soybean</name>
    <dbReference type="NCBI Taxonomy" id="3848"/>
    <lineage>
        <taxon>Eukaryota</taxon>
        <taxon>Viridiplantae</taxon>
        <taxon>Streptophyta</taxon>
        <taxon>Embryophyta</taxon>
        <taxon>Tracheophyta</taxon>
        <taxon>Spermatophyta</taxon>
        <taxon>Magnoliopsida</taxon>
        <taxon>eudicotyledons</taxon>
        <taxon>Gunneridae</taxon>
        <taxon>Pentapetalae</taxon>
        <taxon>rosids</taxon>
        <taxon>fabids</taxon>
        <taxon>Fabales</taxon>
        <taxon>Fabaceae</taxon>
        <taxon>Papilionoideae</taxon>
        <taxon>50 kb inversion clade</taxon>
        <taxon>NPAAA clade</taxon>
        <taxon>indigoferoid/millettioid clade</taxon>
        <taxon>Phaseoleae</taxon>
        <taxon>Glycine</taxon>
        <taxon>Glycine subgen. Soja</taxon>
    </lineage>
</organism>
<dbReference type="EMBL" id="QZWG01000009">
    <property type="protein sequence ID" value="RZB93671.1"/>
    <property type="molecule type" value="Genomic_DNA"/>
</dbReference>
<sequence>MVVEEPKHEQEEEPQNAESEEEEEEEDLTLEEEPVEKLLEMFTKEQLHSLAVGRGYGSRKPNILNLHLIELAILLSHHGFVESFFCFRTGQGEQCKLTNKFLLPIKPTRQPNPIIYRKLRRGSTAGRFQEKQIEPDKILSYNKAYIDEEDEEEWSSQSDEEKGKQGICYIFFLFPCDRYQDTFKTLERGSQGLRKNDSHIEHRAALAVKLYGVQAALLSALGNPFENLSQSKSSIPYRVWCPTLIRVSVRHRHNTHTTFYILDITGVYMLASVSCPVFVSVSVLHSTGFDVTCGMFRMSGILFASLGVLGFVLLLLVVVMMVLFASWSCAKQDGGAK</sequence>
<dbReference type="AlphaFoldDB" id="A0A445J5J4"/>
<evidence type="ECO:0000313" key="4">
    <source>
        <dbReference type="Proteomes" id="UP000289340"/>
    </source>
</evidence>
<feature type="transmembrane region" description="Helical" evidence="2">
    <location>
        <begin position="259"/>
        <end position="281"/>
    </location>
</feature>
<dbReference type="Proteomes" id="UP000289340">
    <property type="component" value="Chromosome 9"/>
</dbReference>
<keyword evidence="2" id="KW-0812">Transmembrane</keyword>
<comment type="caution">
    <text evidence="3">The sequence shown here is derived from an EMBL/GenBank/DDBJ whole genome shotgun (WGS) entry which is preliminary data.</text>
</comment>
<proteinExistence type="predicted"/>
<name>A0A445J5J4_GLYSO</name>
<accession>A0A445J5J4</accession>
<feature type="compositionally biased region" description="Acidic residues" evidence="1">
    <location>
        <begin position="11"/>
        <end position="30"/>
    </location>
</feature>
<feature type="region of interest" description="Disordered" evidence="1">
    <location>
        <begin position="1"/>
        <end position="30"/>
    </location>
</feature>
<evidence type="ECO:0000256" key="1">
    <source>
        <dbReference type="SAM" id="MobiDB-lite"/>
    </source>
</evidence>
<keyword evidence="2" id="KW-1133">Transmembrane helix</keyword>
<keyword evidence="2" id="KW-0472">Membrane</keyword>
<protein>
    <submittedName>
        <fullName evidence="3">Uncharacterized protein</fullName>
    </submittedName>
</protein>
<evidence type="ECO:0000256" key="2">
    <source>
        <dbReference type="SAM" id="Phobius"/>
    </source>
</evidence>